<accession>F9WD90</accession>
<dbReference type="GO" id="GO:0098552">
    <property type="term" value="C:side of membrane"/>
    <property type="evidence" value="ECO:0007669"/>
    <property type="project" value="UniProtKB-KW"/>
</dbReference>
<evidence type="ECO:0000256" key="10">
    <source>
        <dbReference type="SAM" id="SignalP"/>
    </source>
</evidence>
<comment type="function">
    <text evidence="1">VSG forms a coat on the surface of the parasite. The trypanosome evades the immune response of the host by expressing a series of antigenically distinct VSGs from an estimated 1000 VSG genes.</text>
</comment>
<proteinExistence type="predicted"/>
<keyword evidence="6" id="KW-0472">Membrane</keyword>
<evidence type="ECO:0000256" key="2">
    <source>
        <dbReference type="ARBA" id="ARBA00004609"/>
    </source>
</evidence>
<evidence type="ECO:0000256" key="4">
    <source>
        <dbReference type="ARBA" id="ARBA00022622"/>
    </source>
</evidence>
<feature type="compositionally biased region" description="Low complexity" evidence="9">
    <location>
        <begin position="290"/>
        <end position="301"/>
    </location>
</feature>
<dbReference type="EMBL" id="CAEQ01001838">
    <property type="protein sequence ID" value="CCD15241.1"/>
    <property type="molecule type" value="Genomic_DNA"/>
</dbReference>
<evidence type="ECO:0000256" key="3">
    <source>
        <dbReference type="ARBA" id="ARBA00022475"/>
    </source>
</evidence>
<evidence type="ECO:0000256" key="6">
    <source>
        <dbReference type="ARBA" id="ARBA00023136"/>
    </source>
</evidence>
<dbReference type="VEuPathDB" id="TriTrypDB:TcIL3000_0_57830"/>
<comment type="caution">
    <text evidence="12">The sequence shown here is derived from an EMBL/GenBank/DDBJ whole genome shotgun (WGS) entry which is preliminary data.</text>
</comment>
<keyword evidence="3" id="KW-1003">Cell membrane</keyword>
<feature type="signal peptide" evidence="10">
    <location>
        <begin position="1"/>
        <end position="16"/>
    </location>
</feature>
<feature type="region of interest" description="Disordered" evidence="9">
    <location>
        <begin position="259"/>
        <end position="308"/>
    </location>
</feature>
<keyword evidence="13" id="KW-1185">Reference proteome</keyword>
<organism evidence="12 13">
    <name type="scientific">Trypanosoma congolense (strain IL3000)</name>
    <dbReference type="NCBI Taxonomy" id="1068625"/>
    <lineage>
        <taxon>Eukaryota</taxon>
        <taxon>Discoba</taxon>
        <taxon>Euglenozoa</taxon>
        <taxon>Kinetoplastea</taxon>
        <taxon>Metakinetoplastina</taxon>
        <taxon>Trypanosomatida</taxon>
        <taxon>Trypanosomatidae</taxon>
        <taxon>Trypanosoma</taxon>
        <taxon>Nannomonas</taxon>
    </lineage>
</organism>
<feature type="compositionally biased region" description="Basic and acidic residues" evidence="9">
    <location>
        <begin position="259"/>
        <end position="277"/>
    </location>
</feature>
<reference evidence="12 13" key="2">
    <citation type="journal article" date="2012" name="Proc. Natl. Acad. Sci. U.S.A.">
        <title>Antigenic diversity is generated by distinct evolutionary mechanisms in African trypanosome species.</title>
        <authorList>
            <person name="Jackson A.P."/>
            <person name="Berry A."/>
            <person name="Aslett M."/>
            <person name="Allison H.C."/>
            <person name="Burton P."/>
            <person name="Vavrova-Anderson J."/>
            <person name="Brown R."/>
            <person name="Browne H."/>
            <person name="Corton N."/>
            <person name="Hauser H."/>
            <person name="Gamble J."/>
            <person name="Gilderthorp R."/>
            <person name="Marcello L."/>
            <person name="McQuillan J."/>
            <person name="Otto T.D."/>
            <person name="Quail M.A."/>
            <person name="Sanders M.J."/>
            <person name="van Tonder A."/>
            <person name="Ginger M.L."/>
            <person name="Field M.C."/>
            <person name="Barry J.D."/>
            <person name="Hertz-Fowler C."/>
            <person name="Berriman M."/>
        </authorList>
    </citation>
    <scope>NUCLEOTIDE SEQUENCE [LARGE SCALE GENOMIC DNA]</scope>
    <source>
        <strain evidence="12 13">IL3000</strain>
    </source>
</reference>
<name>F9WD90_TRYCI</name>
<protein>
    <submittedName>
        <fullName evidence="12">Variant surface glycoprotein</fullName>
    </submittedName>
</protein>
<evidence type="ECO:0000256" key="8">
    <source>
        <dbReference type="ARBA" id="ARBA00023288"/>
    </source>
</evidence>
<evidence type="ECO:0000256" key="1">
    <source>
        <dbReference type="ARBA" id="ARBA00002523"/>
    </source>
</evidence>
<evidence type="ECO:0000256" key="7">
    <source>
        <dbReference type="ARBA" id="ARBA00023180"/>
    </source>
</evidence>
<keyword evidence="5 10" id="KW-0732">Signal</keyword>
<reference evidence="13" key="1">
    <citation type="submission" date="2011-07" db="EMBL/GenBank/DDBJ databases">
        <title>Divergent evolution of antigenic variation in African trypanosomes.</title>
        <authorList>
            <person name="Jackson A.P."/>
            <person name="Berry A."/>
            <person name="Allison H.C."/>
            <person name="Burton P."/>
            <person name="Anderson J."/>
            <person name="Aslett M."/>
            <person name="Brown R."/>
            <person name="Corton N."/>
            <person name="Harris D."/>
            <person name="Hauser H."/>
            <person name="Gamble J."/>
            <person name="Gilderthorp R."/>
            <person name="McQuillan J."/>
            <person name="Quail M.A."/>
            <person name="Sanders M."/>
            <person name="Van Tonder A."/>
            <person name="Ginger M.L."/>
            <person name="Donelson J.E."/>
            <person name="Field M.C."/>
            <person name="Barry J.D."/>
            <person name="Berriman M."/>
            <person name="Hertz-Fowler C."/>
        </authorList>
    </citation>
    <scope>NUCLEOTIDE SEQUENCE [LARGE SCALE GENOMIC DNA]</scope>
    <source>
        <strain evidence="13">IL3000</strain>
    </source>
</reference>
<dbReference type="AlphaFoldDB" id="F9WD90"/>
<evidence type="ECO:0000313" key="13">
    <source>
        <dbReference type="Proteomes" id="UP000000702"/>
    </source>
</evidence>
<evidence type="ECO:0000256" key="9">
    <source>
        <dbReference type="SAM" id="MobiDB-lite"/>
    </source>
</evidence>
<feature type="domain" description="Trypanosome variant surface glycoprotein B-type N-terminal" evidence="11">
    <location>
        <begin position="45"/>
        <end position="273"/>
    </location>
</feature>
<evidence type="ECO:0000313" key="12">
    <source>
        <dbReference type="EMBL" id="CCD15241.1"/>
    </source>
</evidence>
<feature type="chain" id="PRO_5003394891" evidence="10">
    <location>
        <begin position="17"/>
        <end position="338"/>
    </location>
</feature>
<dbReference type="GO" id="GO:0005886">
    <property type="term" value="C:plasma membrane"/>
    <property type="evidence" value="ECO:0007669"/>
    <property type="project" value="UniProtKB-SubCell"/>
</dbReference>
<sequence length="338" mass="37232">MIKFLMVMMVIMGVNASGEARDHNHDAHKALCDLMKAAVAKLGSNSASNAMKEALHQTIFGNKSGGNLDALKGALPKEYYDGESRDGDRGLWCGQPFEDSHQLSNKGQPRWPGHSGPHDLLCLCTVGQGGFPLNKSEESNMDTLCGKNRDSLVGSGGTGWGDSGNKAESQLKATWDNVIKECLNGVQGKGLKETLENFLGKLKHNPDTAYKTRYRLGEGNVTIYAACNGTPQLGDCVMYYNATKPLPWWTELEKALPEEEKFQQQKQREEEEKRKQQEQAAKQDSPKAETLTSTPQTTNQTEASNKDNITDKLRRYNLTSGTHISQPTSWLLSVAILI</sequence>
<dbReference type="InterPro" id="IPR025932">
    <property type="entry name" value="Trypano_VSG_B_N_dom"/>
</dbReference>
<keyword evidence="4" id="KW-0336">GPI-anchor</keyword>
<evidence type="ECO:0000256" key="5">
    <source>
        <dbReference type="ARBA" id="ARBA00022729"/>
    </source>
</evidence>
<gene>
    <name evidence="12" type="ORF">TCIL3000_0_57830</name>
</gene>
<keyword evidence="8" id="KW-0449">Lipoprotein</keyword>
<evidence type="ECO:0000259" key="11">
    <source>
        <dbReference type="Pfam" id="PF13206"/>
    </source>
</evidence>
<dbReference type="Proteomes" id="UP000000702">
    <property type="component" value="Unassembled WGS sequence"/>
</dbReference>
<keyword evidence="7" id="KW-0325">Glycoprotein</keyword>
<comment type="subcellular location">
    <subcellularLocation>
        <location evidence="2">Cell membrane</location>
        <topology evidence="2">Lipid-anchor</topology>
        <topology evidence="2">GPI-anchor</topology>
    </subcellularLocation>
</comment>
<dbReference type="Pfam" id="PF13206">
    <property type="entry name" value="VSG_B"/>
    <property type="match status" value="1"/>
</dbReference>